<keyword evidence="2" id="KW-0808">Transferase</keyword>
<evidence type="ECO:0000313" key="5">
    <source>
        <dbReference type="Proteomes" id="UP000234545"/>
    </source>
</evidence>
<organism evidence="4 5">
    <name type="scientific">Schaalia turicensis</name>
    <dbReference type="NCBI Taxonomy" id="131111"/>
    <lineage>
        <taxon>Bacteria</taxon>
        <taxon>Bacillati</taxon>
        <taxon>Actinomycetota</taxon>
        <taxon>Actinomycetes</taxon>
        <taxon>Actinomycetales</taxon>
        <taxon>Actinomycetaceae</taxon>
        <taxon>Schaalia</taxon>
    </lineage>
</organism>
<name>A0A2I1I6P0_9ACTO</name>
<dbReference type="Proteomes" id="UP000234545">
    <property type="component" value="Unassembled WGS sequence"/>
</dbReference>
<feature type="domain" description="Methyltransferase small" evidence="3">
    <location>
        <begin position="34"/>
        <end position="199"/>
    </location>
</feature>
<dbReference type="RefSeq" id="WP_101627315.1">
    <property type="nucleotide sequence ID" value="NZ_PKKJ01000001.1"/>
</dbReference>
<gene>
    <name evidence="4" type="ORF">CYJ25_00730</name>
</gene>
<protein>
    <submittedName>
        <fullName evidence="4">MFS transporter</fullName>
    </submittedName>
</protein>
<proteinExistence type="predicted"/>
<dbReference type="InterPro" id="IPR046977">
    <property type="entry name" value="RsmC/RlmG"/>
</dbReference>
<evidence type="ECO:0000259" key="3">
    <source>
        <dbReference type="Pfam" id="PF05175"/>
    </source>
</evidence>
<evidence type="ECO:0000256" key="1">
    <source>
        <dbReference type="ARBA" id="ARBA00022603"/>
    </source>
</evidence>
<sequence length="205" mass="22318">MNQQYFSQSSPARADEVSKLTYSVRGHDFDMSVSSKVFSTSRLDLGTRQLLAEAPCLPTTGTFLDVGCGWGPIALAMAKEAPEATVWAVDVNDRAIDLTRRNASSHGCTNVRAMSEDEALATVAADDVRFDVMWSNPPIRIGKEALHALLVQWLGRLSPTGVAYLVVQRNLGADSLISWLNGRGYVAEKCASKKGYRIIEVRPGT</sequence>
<dbReference type="PANTHER" id="PTHR47816:SF4">
    <property type="entry name" value="RIBOSOMAL RNA SMALL SUBUNIT METHYLTRANSFERASE C"/>
    <property type="match status" value="1"/>
</dbReference>
<dbReference type="PANTHER" id="PTHR47816">
    <property type="entry name" value="RIBOSOMAL RNA SMALL SUBUNIT METHYLTRANSFERASE C"/>
    <property type="match status" value="1"/>
</dbReference>
<accession>A0A2I1I6P0</accession>
<dbReference type="InterPro" id="IPR029063">
    <property type="entry name" value="SAM-dependent_MTases_sf"/>
</dbReference>
<dbReference type="CDD" id="cd02440">
    <property type="entry name" value="AdoMet_MTases"/>
    <property type="match status" value="1"/>
</dbReference>
<comment type="caution">
    <text evidence="4">The sequence shown here is derived from an EMBL/GenBank/DDBJ whole genome shotgun (WGS) entry which is preliminary data.</text>
</comment>
<dbReference type="GO" id="GO:0008757">
    <property type="term" value="F:S-adenosylmethionine-dependent methyltransferase activity"/>
    <property type="evidence" value="ECO:0007669"/>
    <property type="project" value="InterPro"/>
</dbReference>
<dbReference type="GO" id="GO:0032259">
    <property type="term" value="P:methylation"/>
    <property type="evidence" value="ECO:0007669"/>
    <property type="project" value="UniProtKB-KW"/>
</dbReference>
<keyword evidence="1" id="KW-0489">Methyltransferase</keyword>
<dbReference type="SUPFAM" id="SSF53335">
    <property type="entry name" value="S-adenosyl-L-methionine-dependent methyltransferases"/>
    <property type="match status" value="1"/>
</dbReference>
<evidence type="ECO:0000256" key="2">
    <source>
        <dbReference type="ARBA" id="ARBA00022679"/>
    </source>
</evidence>
<dbReference type="OrthoDB" id="9764961at2"/>
<dbReference type="Pfam" id="PF05175">
    <property type="entry name" value="MTS"/>
    <property type="match status" value="1"/>
</dbReference>
<evidence type="ECO:0000313" key="4">
    <source>
        <dbReference type="EMBL" id="PKY66805.1"/>
    </source>
</evidence>
<dbReference type="EMBL" id="PKKJ01000001">
    <property type="protein sequence ID" value="PKY66805.1"/>
    <property type="molecule type" value="Genomic_DNA"/>
</dbReference>
<dbReference type="InterPro" id="IPR007848">
    <property type="entry name" value="Small_mtfrase_dom"/>
</dbReference>
<dbReference type="AlphaFoldDB" id="A0A2I1I6P0"/>
<dbReference type="Gene3D" id="3.40.50.150">
    <property type="entry name" value="Vaccinia Virus protein VP39"/>
    <property type="match status" value="1"/>
</dbReference>
<reference evidence="4 5" key="1">
    <citation type="submission" date="2017-12" db="EMBL/GenBank/DDBJ databases">
        <title>Phylogenetic diversity of female urinary microbiome.</title>
        <authorList>
            <person name="Thomas-White K."/>
            <person name="Wolfe A.J."/>
        </authorList>
    </citation>
    <scope>NUCLEOTIDE SEQUENCE [LARGE SCALE GENOMIC DNA]</scope>
    <source>
        <strain evidence="4 5">UMB0250</strain>
    </source>
</reference>